<feature type="transmembrane region" description="Helical" evidence="13">
    <location>
        <begin position="41"/>
        <end position="59"/>
    </location>
</feature>
<dbReference type="GO" id="GO:0006457">
    <property type="term" value="P:protein folding"/>
    <property type="evidence" value="ECO:0007669"/>
    <property type="project" value="InterPro"/>
</dbReference>
<evidence type="ECO:0000256" key="12">
    <source>
        <dbReference type="HAMAP-Rule" id="MF_00287"/>
    </source>
</evidence>
<dbReference type="EMBL" id="QVOD01000088">
    <property type="protein sequence ID" value="RFT61917.1"/>
    <property type="molecule type" value="Genomic_DNA"/>
</dbReference>
<evidence type="ECO:0000256" key="10">
    <source>
        <dbReference type="ARBA" id="ARBA00023186"/>
    </source>
</evidence>
<keyword evidence="6 12" id="KW-1133">Transmembrane helix</keyword>
<dbReference type="SUPFAM" id="SSF158442">
    <property type="entry name" value="DsbB-like"/>
    <property type="match status" value="1"/>
</dbReference>
<evidence type="ECO:0000256" key="3">
    <source>
        <dbReference type="ARBA" id="ARBA00022448"/>
    </source>
</evidence>
<dbReference type="InterPro" id="IPR003752">
    <property type="entry name" value="DiS_bond_form_DsbB/BdbC"/>
</dbReference>
<keyword evidence="11 12" id="KW-0676">Redox-active center</keyword>
<reference evidence="14 16" key="1">
    <citation type="submission" date="2014-04" db="EMBL/GenBank/DDBJ databases">
        <authorList>
            <person name="Bishop-Lilly K.A."/>
            <person name="Broomall S.M."/>
            <person name="Chain P.S."/>
            <person name="Chertkov O."/>
            <person name="Coyne S.R."/>
            <person name="Daligault H.E."/>
            <person name="Davenport K.W."/>
            <person name="Erkkila T."/>
            <person name="Frey K.G."/>
            <person name="Gibbons H.S."/>
            <person name="Gu W."/>
            <person name="Jaissle J."/>
            <person name="Johnson S.L."/>
            <person name="Koroleva G.I."/>
            <person name="Ladner J.T."/>
            <person name="Lo C.-C."/>
            <person name="Minogue T.D."/>
            <person name="Munk C."/>
            <person name="Palacios G.F."/>
            <person name="Redden C.L."/>
            <person name="Rosenzweig C.N."/>
            <person name="Scholz M.B."/>
            <person name="Teshima H."/>
            <person name="Xu Y."/>
        </authorList>
    </citation>
    <scope>NUCLEOTIDE SEQUENCE [LARGE SCALE GENOMIC DNA]</scope>
    <source>
        <strain evidence="14 16">BHP</strain>
    </source>
</reference>
<dbReference type="Pfam" id="PF02600">
    <property type="entry name" value="DsbB"/>
    <property type="match status" value="1"/>
</dbReference>
<keyword evidence="17" id="KW-1185">Reference proteome</keyword>
<evidence type="ECO:0000313" key="14">
    <source>
        <dbReference type="EMBL" id="KFN07081.1"/>
    </source>
</evidence>
<dbReference type="GO" id="GO:0005886">
    <property type="term" value="C:plasma membrane"/>
    <property type="evidence" value="ECO:0007669"/>
    <property type="project" value="UniProtKB-SubCell"/>
</dbReference>
<dbReference type="InterPro" id="IPR012187">
    <property type="entry name" value="Disulphide_bond_form_BdbC"/>
</dbReference>
<dbReference type="GO" id="GO:0015035">
    <property type="term" value="F:protein-disulfide reductase activity"/>
    <property type="evidence" value="ECO:0007669"/>
    <property type="project" value="UniProtKB-UniRule"/>
</dbReference>
<dbReference type="Proteomes" id="UP000029389">
    <property type="component" value="Unassembled WGS sequence"/>
</dbReference>
<evidence type="ECO:0000313" key="17">
    <source>
        <dbReference type="Proteomes" id="UP000264294"/>
    </source>
</evidence>
<keyword evidence="10 12" id="KW-0143">Chaperone</keyword>
<keyword evidence="4 12" id="KW-0812">Transmembrane</keyword>
<dbReference type="AlphaFoldDB" id="A0A090ZSK8"/>
<protein>
    <recommendedName>
        <fullName evidence="12">Probable disulfide formation protein</fullName>
    </recommendedName>
    <alternativeName>
        <fullName evidence="12">Disulfide oxidoreductase</fullName>
    </alternativeName>
    <alternativeName>
        <fullName evidence="12">Thiol-disulfide oxidoreductase</fullName>
    </alternativeName>
</protein>
<evidence type="ECO:0000256" key="5">
    <source>
        <dbReference type="ARBA" id="ARBA00022982"/>
    </source>
</evidence>
<feature type="transmembrane region" description="Helical" evidence="13">
    <location>
        <begin position="66"/>
        <end position="86"/>
    </location>
</feature>
<dbReference type="Gene3D" id="1.20.1550.10">
    <property type="entry name" value="DsbB-like"/>
    <property type="match status" value="1"/>
</dbReference>
<comment type="subcellular location">
    <subcellularLocation>
        <location evidence="12">Cell membrane</location>
        <topology evidence="12">Multi-pass membrane protein</topology>
    </subcellularLocation>
    <subcellularLocation>
        <location evidence="1">Membrane</location>
        <topology evidence="1">Multi-pass membrane protein</topology>
    </subcellularLocation>
</comment>
<evidence type="ECO:0000256" key="8">
    <source>
        <dbReference type="ARBA" id="ARBA00023136"/>
    </source>
</evidence>
<dbReference type="NCBIfam" id="NF002849">
    <property type="entry name" value="PRK03113.1"/>
    <property type="match status" value="1"/>
</dbReference>
<dbReference type="InterPro" id="IPR023380">
    <property type="entry name" value="DsbB-like_sf"/>
</dbReference>
<dbReference type="PANTHER" id="PTHR43469">
    <property type="entry name" value="DISULFIDE FORMATION PROTEIN-RELATED"/>
    <property type="match status" value="1"/>
</dbReference>
<name>A0A090ZSK8_9BACI</name>
<comment type="function">
    <text evidence="12">Required for disulfide bond formation in some proteins.</text>
</comment>
<feature type="disulfide bond" description="Redox-active" evidence="12">
    <location>
        <begin position="37"/>
        <end position="40"/>
    </location>
</feature>
<evidence type="ECO:0000256" key="7">
    <source>
        <dbReference type="ARBA" id="ARBA00023002"/>
    </source>
</evidence>
<keyword evidence="8 12" id="KW-0472">Membrane</keyword>
<evidence type="ECO:0000256" key="9">
    <source>
        <dbReference type="ARBA" id="ARBA00023157"/>
    </source>
</evidence>
<comment type="caution">
    <text evidence="12">Lacks conserved residue(s) required for the propagation of feature annotation.</text>
</comment>
<comment type="similarity">
    <text evidence="2 12">Belongs to the DsbB family. BdbC subfamily.</text>
</comment>
<comment type="caution">
    <text evidence="14">The sequence shown here is derived from an EMBL/GenBank/DDBJ whole genome shotgun (WGS) entry which is preliminary data.</text>
</comment>
<dbReference type="PIRSF" id="PIRSF036659">
    <property type="entry name" value="BdbC"/>
    <property type="match status" value="1"/>
</dbReference>
<feature type="transmembrane region" description="Helical" evidence="13">
    <location>
        <begin position="12"/>
        <end position="29"/>
    </location>
</feature>
<dbReference type="EMBL" id="JMQC01000003">
    <property type="protein sequence ID" value="KFN07081.1"/>
    <property type="molecule type" value="Genomic_DNA"/>
</dbReference>
<sequence>MSKSKRLENILFIAWAVSFIATCGSLYLSEILKFEPCNLCWYQRIFMYPLVILLGIAIIKKDYKISTYSLIISIIGIIISIYHYAIQKIITILDSPTCGRIPCTTDYLNWFGFITIPFLCLIAFLIIIICSFMLIKNNKGEH</sequence>
<accession>A0A090ZSK8</accession>
<evidence type="ECO:0000256" key="6">
    <source>
        <dbReference type="ARBA" id="ARBA00022989"/>
    </source>
</evidence>
<keyword evidence="9 12" id="KW-1015">Disulfide bond</keyword>
<dbReference type="RefSeq" id="WP_042978620.1">
    <property type="nucleotide sequence ID" value="NZ_JMQC01000003.1"/>
</dbReference>
<evidence type="ECO:0000313" key="16">
    <source>
        <dbReference type="Proteomes" id="UP000029389"/>
    </source>
</evidence>
<feature type="transmembrane region" description="Helical" evidence="13">
    <location>
        <begin position="110"/>
        <end position="135"/>
    </location>
</feature>
<organism evidence="14 16">
    <name type="scientific">Bacillus clarus</name>
    <dbReference type="NCBI Taxonomy" id="2338372"/>
    <lineage>
        <taxon>Bacteria</taxon>
        <taxon>Bacillati</taxon>
        <taxon>Bacillota</taxon>
        <taxon>Bacilli</taxon>
        <taxon>Bacillales</taxon>
        <taxon>Bacillaceae</taxon>
        <taxon>Bacillus</taxon>
        <taxon>Bacillus cereus group</taxon>
    </lineage>
</organism>
<evidence type="ECO:0000256" key="11">
    <source>
        <dbReference type="ARBA" id="ARBA00023284"/>
    </source>
</evidence>
<evidence type="ECO:0000256" key="13">
    <source>
        <dbReference type="SAM" id="Phobius"/>
    </source>
</evidence>
<evidence type="ECO:0000256" key="2">
    <source>
        <dbReference type="ARBA" id="ARBA00007602"/>
    </source>
</evidence>
<evidence type="ECO:0000313" key="15">
    <source>
        <dbReference type="EMBL" id="RFT61917.1"/>
    </source>
</evidence>
<keyword evidence="7 12" id="KW-0560">Oxidoreductase</keyword>
<gene>
    <name evidence="12 14" type="primary">bdbC</name>
    <name evidence="15" type="ORF">D0U04_29595</name>
    <name evidence="14" type="ORF">DJ93_6112</name>
</gene>
<dbReference type="Proteomes" id="UP000264294">
    <property type="component" value="Unassembled WGS sequence"/>
</dbReference>
<evidence type="ECO:0000256" key="1">
    <source>
        <dbReference type="ARBA" id="ARBA00004141"/>
    </source>
</evidence>
<keyword evidence="3 12" id="KW-0813">Transport</keyword>
<keyword evidence="5 12" id="KW-0249">Electron transport</keyword>
<keyword evidence="12" id="KW-1003">Cell membrane</keyword>
<dbReference type="PANTHER" id="PTHR43469:SF1">
    <property type="entry name" value="SPBETA PROPHAGE-DERIVED DISULFIDE BOND FORMATION PROTEIN B"/>
    <property type="match status" value="1"/>
</dbReference>
<proteinExistence type="inferred from homology"/>
<reference evidence="15 17" key="2">
    <citation type="submission" date="2018-08" db="EMBL/GenBank/DDBJ databases">
        <title>Bacillus clarus sp. nov. strain PS00077A.</title>
        <authorList>
            <person name="Mendez Acevedo M."/>
            <person name="Carroll L."/>
            <person name="Mukherjee M."/>
            <person name="Wiedmann M."/>
            <person name="Kovac J."/>
        </authorList>
    </citation>
    <scope>NUCLEOTIDE SEQUENCE [LARGE SCALE GENOMIC DNA]</scope>
    <source>
        <strain evidence="15 17">PS00077A</strain>
    </source>
</reference>
<dbReference type="HAMAP" id="MF_00287">
    <property type="entry name" value="BdbC"/>
    <property type="match status" value="1"/>
</dbReference>
<evidence type="ECO:0000256" key="4">
    <source>
        <dbReference type="ARBA" id="ARBA00022692"/>
    </source>
</evidence>